<protein>
    <recommendedName>
        <fullName evidence="2">histidine kinase</fullName>
        <ecNumber evidence="2">2.7.13.3</ecNumber>
    </recommendedName>
</protein>
<dbReference type="InterPro" id="IPR036097">
    <property type="entry name" value="HisK_dim/P_sf"/>
</dbReference>
<dbReference type="EC" id="2.7.13.3" evidence="2"/>
<evidence type="ECO:0000256" key="4">
    <source>
        <dbReference type="ARBA" id="ARBA00022679"/>
    </source>
</evidence>
<dbReference type="SUPFAM" id="SSF55874">
    <property type="entry name" value="ATPase domain of HSP90 chaperone/DNA topoisomerase II/histidine kinase"/>
    <property type="match status" value="1"/>
</dbReference>
<accession>A0ABT7Y4D9</accession>
<dbReference type="RefSeq" id="WP_289963904.1">
    <property type="nucleotide sequence ID" value="NZ_JAUEOZ010000002.1"/>
</dbReference>
<dbReference type="EMBL" id="JAUEOZ010000002">
    <property type="protein sequence ID" value="MDN2482825.1"/>
    <property type="molecule type" value="Genomic_DNA"/>
</dbReference>
<evidence type="ECO:0000256" key="6">
    <source>
        <dbReference type="SAM" id="Phobius"/>
    </source>
</evidence>
<keyword evidence="5 8" id="KW-0418">Kinase</keyword>
<dbReference type="InterPro" id="IPR003661">
    <property type="entry name" value="HisK_dim/P_dom"/>
</dbReference>
<evidence type="ECO:0000256" key="3">
    <source>
        <dbReference type="ARBA" id="ARBA00022553"/>
    </source>
</evidence>
<keyword evidence="4" id="KW-0808">Transferase</keyword>
<keyword evidence="9" id="KW-1185">Reference proteome</keyword>
<evidence type="ECO:0000256" key="1">
    <source>
        <dbReference type="ARBA" id="ARBA00000085"/>
    </source>
</evidence>
<evidence type="ECO:0000256" key="5">
    <source>
        <dbReference type="ARBA" id="ARBA00022777"/>
    </source>
</evidence>
<feature type="transmembrane region" description="Helical" evidence="6">
    <location>
        <begin position="172"/>
        <end position="194"/>
    </location>
</feature>
<dbReference type="SMART" id="SM00388">
    <property type="entry name" value="HisKA"/>
    <property type="match status" value="1"/>
</dbReference>
<evidence type="ECO:0000313" key="9">
    <source>
        <dbReference type="Proteomes" id="UP001169719"/>
    </source>
</evidence>
<dbReference type="PANTHER" id="PTHR45436:SF5">
    <property type="entry name" value="SENSOR HISTIDINE KINASE TRCS"/>
    <property type="match status" value="1"/>
</dbReference>
<dbReference type="Gene3D" id="3.30.565.10">
    <property type="entry name" value="Histidine kinase-like ATPase, C-terminal domain"/>
    <property type="match status" value="1"/>
</dbReference>
<name>A0ABT7Y4D9_9VIBR</name>
<dbReference type="Gene3D" id="1.10.287.130">
    <property type="match status" value="1"/>
</dbReference>
<sequence>MSFKSRLVVFTSIWFCVAMLAIVTTYNWQRDITEQVTKQSLHKDLASHMRDDNPLMIGTDYNPKALKSIFHTLMLIGPDFEIYFLDSQGKITTHAAPEGAQLMGTVDIAPIKRFLANDKFPILGDDPRNPHEPTVFSVAAIEELGSTVGYLYVVIGSTQHSVIAESIVGTPYTALTVLVLLSILGFALGAYWLVKRSLLCPIQKVTEELQQQAEHEFRLSPDFTHQVPELIPIAESYQLMAKHIQQQFLLLEYQASARKQSLFQLSHDLKTPLSSVLGYLETWRMQHGEEDPFIEVAYRNSNKLSSQLESLLDTAKKEAVVPSYEYQAVSLNRLLDECQEMLRSQFQRKGIELVVSVDPGTAVIGDKGLLERLFLNLLDNALRHSPHGERVECNVTADATLGKIQFICRNAIDQAAPSGSLGIGTRIVKSILMLHYSVLETTESEHSYQQAFYLNMAK</sequence>
<proteinExistence type="predicted"/>
<dbReference type="InterPro" id="IPR050428">
    <property type="entry name" value="TCS_sensor_his_kinase"/>
</dbReference>
<keyword evidence="6" id="KW-0472">Membrane</keyword>
<dbReference type="Proteomes" id="UP001169719">
    <property type="component" value="Unassembled WGS sequence"/>
</dbReference>
<comment type="catalytic activity">
    <reaction evidence="1">
        <text>ATP + protein L-histidine = ADP + protein N-phospho-L-histidine.</text>
        <dbReference type="EC" id="2.7.13.3"/>
    </reaction>
</comment>
<feature type="domain" description="Histidine kinase" evidence="7">
    <location>
        <begin position="264"/>
        <end position="458"/>
    </location>
</feature>
<gene>
    <name evidence="8" type="ORF">QWJ08_15905</name>
</gene>
<dbReference type="SUPFAM" id="SSF47384">
    <property type="entry name" value="Homodimeric domain of signal transducing histidine kinase"/>
    <property type="match status" value="1"/>
</dbReference>
<evidence type="ECO:0000259" key="7">
    <source>
        <dbReference type="PROSITE" id="PS50109"/>
    </source>
</evidence>
<evidence type="ECO:0000256" key="2">
    <source>
        <dbReference type="ARBA" id="ARBA00012438"/>
    </source>
</evidence>
<evidence type="ECO:0000313" key="8">
    <source>
        <dbReference type="EMBL" id="MDN2482825.1"/>
    </source>
</evidence>
<feature type="transmembrane region" description="Helical" evidence="6">
    <location>
        <begin position="7"/>
        <end position="28"/>
    </location>
</feature>
<dbReference type="Pfam" id="PF00512">
    <property type="entry name" value="HisKA"/>
    <property type="match status" value="1"/>
</dbReference>
<dbReference type="InterPro" id="IPR005467">
    <property type="entry name" value="His_kinase_dom"/>
</dbReference>
<keyword evidence="6" id="KW-1133">Transmembrane helix</keyword>
<reference evidence="8" key="1">
    <citation type="submission" date="2024-05" db="EMBL/GenBank/DDBJ databases">
        <title>Genome Sequences of Four Agar- Degrading Marine Bacteria.</title>
        <authorList>
            <person name="Phillips E.K."/>
            <person name="Shaffer J.C."/>
            <person name="Henson M.W."/>
            <person name="Temperton B."/>
            <person name="Thrash C.J."/>
            <person name="Martin M.O."/>
        </authorList>
    </citation>
    <scope>NUCLEOTIDE SEQUENCE</scope>
    <source>
        <strain evidence="8">EKP203</strain>
    </source>
</reference>
<organism evidence="8 9">
    <name type="scientific">Vibrio agarivorans</name>
    <dbReference type="NCBI Taxonomy" id="153622"/>
    <lineage>
        <taxon>Bacteria</taxon>
        <taxon>Pseudomonadati</taxon>
        <taxon>Pseudomonadota</taxon>
        <taxon>Gammaproteobacteria</taxon>
        <taxon>Vibrionales</taxon>
        <taxon>Vibrionaceae</taxon>
        <taxon>Vibrio</taxon>
    </lineage>
</organism>
<dbReference type="PANTHER" id="PTHR45436">
    <property type="entry name" value="SENSOR HISTIDINE KINASE YKOH"/>
    <property type="match status" value="1"/>
</dbReference>
<dbReference type="GO" id="GO:0016301">
    <property type="term" value="F:kinase activity"/>
    <property type="evidence" value="ECO:0007669"/>
    <property type="project" value="UniProtKB-KW"/>
</dbReference>
<dbReference type="Gene3D" id="6.10.340.10">
    <property type="match status" value="1"/>
</dbReference>
<dbReference type="PROSITE" id="PS50109">
    <property type="entry name" value="HIS_KIN"/>
    <property type="match status" value="1"/>
</dbReference>
<dbReference type="CDD" id="cd00082">
    <property type="entry name" value="HisKA"/>
    <property type="match status" value="1"/>
</dbReference>
<keyword evidence="6" id="KW-0812">Transmembrane</keyword>
<comment type="caution">
    <text evidence="8">The sequence shown here is derived from an EMBL/GenBank/DDBJ whole genome shotgun (WGS) entry which is preliminary data.</text>
</comment>
<keyword evidence="3" id="KW-0597">Phosphoprotein</keyword>
<dbReference type="InterPro" id="IPR036890">
    <property type="entry name" value="HATPase_C_sf"/>
</dbReference>